<accession>A0A366IF35</accession>
<comment type="subcellular location">
    <subcellularLocation>
        <location evidence="1 8">Cell membrane</location>
        <topology evidence="1 8">Multi-pass membrane protein</topology>
    </subcellularLocation>
</comment>
<feature type="transmembrane region" description="Helical" evidence="8">
    <location>
        <begin position="301"/>
        <end position="322"/>
    </location>
</feature>
<dbReference type="InterPro" id="IPR001478">
    <property type="entry name" value="PDZ"/>
</dbReference>
<feature type="transmembrane region" description="Helical" evidence="8">
    <location>
        <begin position="229"/>
        <end position="247"/>
    </location>
</feature>
<dbReference type="Gene3D" id="1.10.3720.10">
    <property type="entry name" value="MetI-like"/>
    <property type="match status" value="1"/>
</dbReference>
<keyword evidence="7 8" id="KW-0472">Membrane</keyword>
<protein>
    <recommendedName>
        <fullName evidence="8">Phosphate transport system permease protein PstA</fullName>
    </recommendedName>
</protein>
<dbReference type="EMBL" id="QNRX01000003">
    <property type="protein sequence ID" value="RBP68332.1"/>
    <property type="molecule type" value="Genomic_DNA"/>
</dbReference>
<evidence type="ECO:0000256" key="7">
    <source>
        <dbReference type="ARBA" id="ARBA00023136"/>
    </source>
</evidence>
<evidence type="ECO:0000313" key="11">
    <source>
        <dbReference type="EMBL" id="RBP68332.1"/>
    </source>
</evidence>
<dbReference type="SUPFAM" id="SSF161098">
    <property type="entry name" value="MetI-like"/>
    <property type="match status" value="1"/>
</dbReference>
<dbReference type="InterPro" id="IPR036034">
    <property type="entry name" value="PDZ_sf"/>
</dbReference>
<comment type="similarity">
    <text evidence="2 8">Belongs to the binding-protein-dependent transport system permease family. CysTW subfamily.</text>
</comment>
<keyword evidence="12" id="KW-1185">Reference proteome</keyword>
<feature type="domain" description="ABC transmembrane type-1" evidence="10">
    <location>
        <begin position="182"/>
        <end position="384"/>
    </location>
</feature>
<dbReference type="SUPFAM" id="SSF50156">
    <property type="entry name" value="PDZ domain-like"/>
    <property type="match status" value="1"/>
</dbReference>
<sequence length="396" mass="42837">MRKIKDNIVKFIIILSSVISVGILVAILGFVFGKGLGQISKDFFVNEYNSSSYYLSFNAENIKSNISEDKLLDSKYREGMYNIIEKPIYIENIGGAIGIIENTRAKNTDVMITYVENKSPMSKAVDRTGKSIGIKEGFLLNRINGEKVEDKSLEEIVNILEETSGKIELKVVSVGGGVFPNIVTTVYMILLSLGIAAPIGILAAIFLVEYAKPGKLVNLIRFATESLSGIPSIIFGLFGMAFFVVFLKFSLSILSGALTLSIILLPTIIRSTEEALKAVPDSYREASYGVGASKLQTIRKIIVPSAMPGILVAVILSIGRIIGESAALLLTAGTVAKIPDSLFSSGSTLTVQAYYLAKEEGNIEMACAIGIVVILLVIVLNIIAKLITRLFNRANY</sequence>
<reference evidence="11 12" key="1">
    <citation type="submission" date="2018-06" db="EMBL/GenBank/DDBJ databases">
        <title>Genomic Encyclopedia of Type Strains, Phase IV (KMG-IV): sequencing the most valuable type-strain genomes for metagenomic binning, comparative biology and taxonomic classification.</title>
        <authorList>
            <person name="Goeker M."/>
        </authorList>
    </citation>
    <scope>NUCLEOTIDE SEQUENCE [LARGE SCALE GENOMIC DNA]</scope>
    <source>
        <strain evidence="11 12">DSM 22112</strain>
    </source>
</reference>
<evidence type="ECO:0000256" key="3">
    <source>
        <dbReference type="ARBA" id="ARBA00022448"/>
    </source>
</evidence>
<dbReference type="Gene3D" id="2.30.42.10">
    <property type="match status" value="1"/>
</dbReference>
<evidence type="ECO:0000256" key="4">
    <source>
        <dbReference type="ARBA" id="ARBA00022475"/>
    </source>
</evidence>
<dbReference type="RefSeq" id="WP_113919764.1">
    <property type="nucleotide sequence ID" value="NZ_QNRX01000003.1"/>
</dbReference>
<keyword evidence="4 8" id="KW-1003">Cell membrane</keyword>
<dbReference type="Proteomes" id="UP000253490">
    <property type="component" value="Unassembled WGS sequence"/>
</dbReference>
<keyword evidence="3" id="KW-0813">Transport</keyword>
<dbReference type="OrthoDB" id="9785113at2"/>
<dbReference type="CDD" id="cd06261">
    <property type="entry name" value="TM_PBP2"/>
    <property type="match status" value="1"/>
</dbReference>
<feature type="transmembrane region" description="Helical" evidence="8">
    <location>
        <begin position="253"/>
        <end position="269"/>
    </location>
</feature>
<dbReference type="NCBIfam" id="TIGR00974">
    <property type="entry name" value="3a0107s02c"/>
    <property type="match status" value="1"/>
</dbReference>
<gene>
    <name evidence="11" type="ORF">DES36_10394</name>
</gene>
<dbReference type="GO" id="GO:0035435">
    <property type="term" value="P:phosphate ion transmembrane transport"/>
    <property type="evidence" value="ECO:0007669"/>
    <property type="project" value="InterPro"/>
</dbReference>
<evidence type="ECO:0000259" key="9">
    <source>
        <dbReference type="PROSITE" id="PS50106"/>
    </source>
</evidence>
<dbReference type="PANTHER" id="PTHR43470:SF3">
    <property type="entry name" value="PHOSPHATE TRANSPORT SYSTEM PERMEASE PROTEIN PSTA-RELATED"/>
    <property type="match status" value="1"/>
</dbReference>
<dbReference type="PANTHER" id="PTHR43470">
    <property type="entry name" value="PHOSPHATE TRANSPORT SYSTEM PERMEASE PROTEIN PSTA-RELATED"/>
    <property type="match status" value="1"/>
</dbReference>
<evidence type="ECO:0000256" key="1">
    <source>
        <dbReference type="ARBA" id="ARBA00004651"/>
    </source>
</evidence>
<feature type="transmembrane region" description="Helical" evidence="8">
    <location>
        <begin position="363"/>
        <end position="384"/>
    </location>
</feature>
<dbReference type="GO" id="GO:0005315">
    <property type="term" value="F:phosphate transmembrane transporter activity"/>
    <property type="evidence" value="ECO:0007669"/>
    <property type="project" value="InterPro"/>
</dbReference>
<feature type="domain" description="PDZ" evidence="9">
    <location>
        <begin position="95"/>
        <end position="175"/>
    </location>
</feature>
<feature type="transmembrane region" description="Helical" evidence="8">
    <location>
        <begin position="12"/>
        <end position="32"/>
    </location>
</feature>
<name>A0A366IF35_9FIRM</name>
<dbReference type="GO" id="GO:0005886">
    <property type="term" value="C:plasma membrane"/>
    <property type="evidence" value="ECO:0007669"/>
    <property type="project" value="UniProtKB-SubCell"/>
</dbReference>
<organism evidence="11 12">
    <name type="scientific">Alkalibaculum bacchi</name>
    <dbReference type="NCBI Taxonomy" id="645887"/>
    <lineage>
        <taxon>Bacteria</taxon>
        <taxon>Bacillati</taxon>
        <taxon>Bacillota</taxon>
        <taxon>Clostridia</taxon>
        <taxon>Eubacteriales</taxon>
        <taxon>Eubacteriaceae</taxon>
        <taxon>Alkalibaculum</taxon>
    </lineage>
</organism>
<proteinExistence type="inferred from homology"/>
<evidence type="ECO:0000256" key="6">
    <source>
        <dbReference type="ARBA" id="ARBA00022989"/>
    </source>
</evidence>
<evidence type="ECO:0000256" key="8">
    <source>
        <dbReference type="RuleBase" id="RU363043"/>
    </source>
</evidence>
<dbReference type="Pfam" id="PF00528">
    <property type="entry name" value="BPD_transp_1"/>
    <property type="match status" value="1"/>
</dbReference>
<dbReference type="InterPro" id="IPR035906">
    <property type="entry name" value="MetI-like_sf"/>
</dbReference>
<feature type="transmembrane region" description="Helical" evidence="8">
    <location>
        <begin position="186"/>
        <end position="208"/>
    </location>
</feature>
<dbReference type="InterPro" id="IPR000515">
    <property type="entry name" value="MetI-like"/>
</dbReference>
<dbReference type="InterPro" id="IPR005672">
    <property type="entry name" value="Phosphate_PstA"/>
</dbReference>
<keyword evidence="6 8" id="KW-1133">Transmembrane helix</keyword>
<dbReference type="AlphaFoldDB" id="A0A366IF35"/>
<dbReference type="PROSITE" id="PS50106">
    <property type="entry name" value="PDZ"/>
    <property type="match status" value="1"/>
</dbReference>
<evidence type="ECO:0000256" key="5">
    <source>
        <dbReference type="ARBA" id="ARBA00022692"/>
    </source>
</evidence>
<evidence type="ECO:0000313" key="12">
    <source>
        <dbReference type="Proteomes" id="UP000253490"/>
    </source>
</evidence>
<comment type="caution">
    <text evidence="11">The sequence shown here is derived from an EMBL/GenBank/DDBJ whole genome shotgun (WGS) entry which is preliminary data.</text>
</comment>
<keyword evidence="5 8" id="KW-0812">Transmembrane</keyword>
<dbReference type="PROSITE" id="PS50928">
    <property type="entry name" value="ABC_TM1"/>
    <property type="match status" value="1"/>
</dbReference>
<evidence type="ECO:0000256" key="2">
    <source>
        <dbReference type="ARBA" id="ARBA00007069"/>
    </source>
</evidence>
<evidence type="ECO:0000259" key="10">
    <source>
        <dbReference type="PROSITE" id="PS50928"/>
    </source>
</evidence>